<dbReference type="InterPro" id="IPR050763">
    <property type="entry name" value="ABC_transporter_ATP-binding"/>
</dbReference>
<evidence type="ECO:0000256" key="4">
    <source>
        <dbReference type="ARBA" id="ARBA00022840"/>
    </source>
</evidence>
<dbReference type="InterPro" id="IPR027417">
    <property type="entry name" value="P-loop_NTPase"/>
</dbReference>
<name>A0ABV9JDA4_9LACT</name>
<accession>A0ABV9JDA4</accession>
<evidence type="ECO:0000313" key="6">
    <source>
        <dbReference type="EMBL" id="MFC4651364.1"/>
    </source>
</evidence>
<dbReference type="InterPro" id="IPR003959">
    <property type="entry name" value="ATPase_AAA_core"/>
</dbReference>
<dbReference type="PANTHER" id="PTHR42711:SF5">
    <property type="entry name" value="ABC TRANSPORTER ATP-BINDING PROTEIN NATA"/>
    <property type="match status" value="1"/>
</dbReference>
<feature type="domain" description="ATPase AAA-type core" evidence="5">
    <location>
        <begin position="2"/>
        <end position="61"/>
    </location>
</feature>
<evidence type="ECO:0000313" key="7">
    <source>
        <dbReference type="Proteomes" id="UP001595987"/>
    </source>
</evidence>
<sequence length="150" mass="17239">MKQKLSIICSLLNDADILFLDEPTLGLDFKANKELLAMIKMMTTERGKTVILTSHQAEVVSILADNILLLDKGKISYLGSYENFIRENSLTIYEIQTEKEKYDFENQEAAEQKLEVLITEKQKIISFIEKEKSIDEILISYYEGENHVQG</sequence>
<keyword evidence="7" id="KW-1185">Reference proteome</keyword>
<dbReference type="SUPFAM" id="SSF52540">
    <property type="entry name" value="P-loop containing nucleoside triphosphate hydrolases"/>
    <property type="match status" value="1"/>
</dbReference>
<comment type="similarity">
    <text evidence="1">Belongs to the ABC transporter superfamily.</text>
</comment>
<keyword evidence="2" id="KW-0813">Transport</keyword>
<keyword evidence="3" id="KW-0547">Nucleotide-binding</keyword>
<comment type="caution">
    <text evidence="6">The sequence shown here is derived from an EMBL/GenBank/DDBJ whole genome shotgun (WGS) entry which is preliminary data.</text>
</comment>
<evidence type="ECO:0000259" key="5">
    <source>
        <dbReference type="Pfam" id="PF13304"/>
    </source>
</evidence>
<dbReference type="Pfam" id="PF13304">
    <property type="entry name" value="AAA_21"/>
    <property type="match status" value="1"/>
</dbReference>
<dbReference type="RefSeq" id="WP_373306159.1">
    <property type="nucleotide sequence ID" value="NZ_BOVQ01000003.1"/>
</dbReference>
<dbReference type="EMBL" id="JBHSGD010000001">
    <property type="protein sequence ID" value="MFC4651364.1"/>
    <property type="molecule type" value="Genomic_DNA"/>
</dbReference>
<evidence type="ECO:0000256" key="1">
    <source>
        <dbReference type="ARBA" id="ARBA00005417"/>
    </source>
</evidence>
<gene>
    <name evidence="6" type="ORF">ACFO26_00380</name>
</gene>
<evidence type="ECO:0000256" key="3">
    <source>
        <dbReference type="ARBA" id="ARBA00022741"/>
    </source>
</evidence>
<evidence type="ECO:0000256" key="2">
    <source>
        <dbReference type="ARBA" id="ARBA00022448"/>
    </source>
</evidence>
<dbReference type="Proteomes" id="UP001595987">
    <property type="component" value="Unassembled WGS sequence"/>
</dbReference>
<dbReference type="PANTHER" id="PTHR42711">
    <property type="entry name" value="ABC TRANSPORTER ATP-BINDING PROTEIN"/>
    <property type="match status" value="1"/>
</dbReference>
<protein>
    <submittedName>
        <fullName evidence="6">AAA family ATPase</fullName>
    </submittedName>
</protein>
<reference evidence="7" key="1">
    <citation type="journal article" date="2019" name="Int. J. Syst. Evol. Microbiol.">
        <title>The Global Catalogue of Microorganisms (GCM) 10K type strain sequencing project: providing services to taxonomists for standard genome sequencing and annotation.</title>
        <authorList>
            <consortium name="The Broad Institute Genomics Platform"/>
            <consortium name="The Broad Institute Genome Sequencing Center for Infectious Disease"/>
            <person name="Wu L."/>
            <person name="Ma J."/>
        </authorList>
    </citation>
    <scope>NUCLEOTIDE SEQUENCE [LARGE SCALE GENOMIC DNA]</scope>
    <source>
        <strain evidence="7">CCUG 63287</strain>
    </source>
</reference>
<dbReference type="Gene3D" id="3.40.50.300">
    <property type="entry name" value="P-loop containing nucleotide triphosphate hydrolases"/>
    <property type="match status" value="1"/>
</dbReference>
<keyword evidence="4" id="KW-0067">ATP-binding</keyword>
<organism evidence="6 7">
    <name type="scientific">Lactococcus nasutitermitis</name>
    <dbReference type="NCBI Taxonomy" id="1652957"/>
    <lineage>
        <taxon>Bacteria</taxon>
        <taxon>Bacillati</taxon>
        <taxon>Bacillota</taxon>
        <taxon>Bacilli</taxon>
        <taxon>Lactobacillales</taxon>
        <taxon>Streptococcaceae</taxon>
        <taxon>Lactococcus</taxon>
    </lineage>
</organism>
<proteinExistence type="inferred from homology"/>